<dbReference type="SUPFAM" id="SSF55961">
    <property type="entry name" value="Bet v1-like"/>
    <property type="match status" value="1"/>
</dbReference>
<keyword evidence="8" id="KW-0809">Transit peptide</keyword>
<evidence type="ECO:0000256" key="1">
    <source>
        <dbReference type="ARBA" id="ARBA00004229"/>
    </source>
</evidence>
<feature type="domain" description="Rieske" evidence="16">
    <location>
        <begin position="110"/>
        <end position="221"/>
    </location>
</feature>
<evidence type="ECO:0000256" key="9">
    <source>
        <dbReference type="ARBA" id="ARBA00022989"/>
    </source>
</evidence>
<evidence type="ECO:0000313" key="18">
    <source>
        <dbReference type="Proteomes" id="UP001054857"/>
    </source>
</evidence>
<dbReference type="InterPro" id="IPR013626">
    <property type="entry name" value="PaO"/>
</dbReference>
<accession>A0AAD3DZK5</accession>
<evidence type="ECO:0000256" key="5">
    <source>
        <dbReference type="ARBA" id="ARBA00022692"/>
    </source>
</evidence>
<evidence type="ECO:0000256" key="6">
    <source>
        <dbReference type="ARBA" id="ARBA00022714"/>
    </source>
</evidence>
<evidence type="ECO:0000256" key="13">
    <source>
        <dbReference type="ARBA" id="ARBA00023136"/>
    </source>
</evidence>
<keyword evidence="13 15" id="KW-0472">Membrane</keyword>
<dbReference type="InterPro" id="IPR017941">
    <property type="entry name" value="Rieske_2Fe-2S"/>
</dbReference>
<dbReference type="GO" id="GO:0046872">
    <property type="term" value="F:metal ion binding"/>
    <property type="evidence" value="ECO:0007669"/>
    <property type="project" value="UniProtKB-KW"/>
</dbReference>
<evidence type="ECO:0000256" key="4">
    <source>
        <dbReference type="ARBA" id="ARBA00022640"/>
    </source>
</evidence>
<keyword evidence="10" id="KW-0560">Oxidoreductase</keyword>
<keyword evidence="12" id="KW-0411">Iron-sulfur</keyword>
<reference evidence="17 18" key="1">
    <citation type="journal article" date="2021" name="Sci. Rep.">
        <title>Genome sequencing of the multicellular alga Astrephomene provides insights into convergent evolution of germ-soma differentiation.</title>
        <authorList>
            <person name="Yamashita S."/>
            <person name="Yamamoto K."/>
            <person name="Matsuzaki R."/>
            <person name="Suzuki S."/>
            <person name="Yamaguchi H."/>
            <person name="Hirooka S."/>
            <person name="Minakuchi Y."/>
            <person name="Miyagishima S."/>
            <person name="Kawachi M."/>
            <person name="Toyoda A."/>
            <person name="Nozaki H."/>
        </authorList>
    </citation>
    <scope>NUCLEOTIDE SEQUENCE [LARGE SCALE GENOMIC DNA]</scope>
    <source>
        <strain evidence="17 18">NIES-4017</strain>
    </source>
</reference>
<keyword evidence="5 15" id="KW-0812">Transmembrane</keyword>
<dbReference type="PROSITE" id="PS51296">
    <property type="entry name" value="RIESKE"/>
    <property type="match status" value="1"/>
</dbReference>
<keyword evidence="4" id="KW-0934">Plastid</keyword>
<evidence type="ECO:0000256" key="15">
    <source>
        <dbReference type="SAM" id="Phobius"/>
    </source>
</evidence>
<evidence type="ECO:0000256" key="11">
    <source>
        <dbReference type="ARBA" id="ARBA00023004"/>
    </source>
</evidence>
<dbReference type="Gene3D" id="3.90.380.10">
    <property type="entry name" value="Naphthalene 1,2-dioxygenase Alpha Subunit, Chain A, domain 1"/>
    <property type="match status" value="1"/>
</dbReference>
<keyword evidence="7" id="KW-0479">Metal-binding</keyword>
<evidence type="ECO:0000256" key="12">
    <source>
        <dbReference type="ARBA" id="ARBA00023014"/>
    </source>
</evidence>
<dbReference type="InterPro" id="IPR036922">
    <property type="entry name" value="Rieske_2Fe-2S_sf"/>
</dbReference>
<evidence type="ECO:0000256" key="8">
    <source>
        <dbReference type="ARBA" id="ARBA00022946"/>
    </source>
</evidence>
<evidence type="ECO:0000256" key="7">
    <source>
        <dbReference type="ARBA" id="ARBA00022723"/>
    </source>
</evidence>
<feature type="region of interest" description="Disordered" evidence="14">
    <location>
        <begin position="1"/>
        <end position="100"/>
    </location>
</feature>
<proteinExistence type="predicted"/>
<evidence type="ECO:0000256" key="2">
    <source>
        <dbReference type="ARBA" id="ARBA00004370"/>
    </source>
</evidence>
<dbReference type="GO" id="GO:0009507">
    <property type="term" value="C:chloroplast"/>
    <property type="evidence" value="ECO:0007669"/>
    <property type="project" value="UniProtKB-SubCell"/>
</dbReference>
<sequence>MLSMLSGRSVLRGKPCAARSVKGPSTGLPRLPCRTPLGHHPRLHRHLSPLHPHPASTSSSTSTSVASPTASAPTAADPASPSSSSSPGPSSSPSPASQPASETFSWTAAWYPVAPTAYLDPTRPHPFTLLGRDLVLWRDGGGVWRAFEDACPHRLAPLSEGRVESDGSLLCAYHAWRFDGSGRCTALPQAESREAESRACSNPRSCARVYPTCEAQGLLWVWGEAGPGGQAASCMRPPAIIPELEELPASQVHPLPWYFRDLPYSHDYFLENVTDPAHVGVSHHKMAGNRYNPDQYFAVDELQPPTANGGFKYRVKSRAPTSPETSYSTTTFLPPSLIKIRTEFQDGGTLLLALYSCPTRPGHTRHIGRQILIRDPAGRLPRGLAFFAAPMPVWLSHTLASLFLHQDQVFLHHQEHNVAARSAASHTAKYFMPTPADNMTVALRTWLARFAGGRIPYATTAAAGAGGGSTAPSPSSSSPSELPLPPRDRSRDSLFDTFTTHTRQCSVCSTALRNLRLARTLVLATAGAAGAAALLVTAVAASAQAAAAAAAGASAGAATSGALLRWPPLGAVAAAVLAAVLGGVVVVIDRLVGLMHRYEFSHADNP</sequence>
<feature type="compositionally biased region" description="Low complexity" evidence="14">
    <location>
        <begin position="49"/>
        <end position="100"/>
    </location>
</feature>
<dbReference type="Gene3D" id="2.102.10.10">
    <property type="entry name" value="Rieske [2Fe-2S] iron-sulphur domain"/>
    <property type="match status" value="1"/>
</dbReference>
<keyword evidence="3" id="KW-0150">Chloroplast</keyword>
<dbReference type="Proteomes" id="UP001054857">
    <property type="component" value="Unassembled WGS sequence"/>
</dbReference>
<dbReference type="PANTHER" id="PTHR21266:SF32">
    <property type="entry name" value="CHOLESTEROL 7-DESATURASE NVD"/>
    <property type="match status" value="1"/>
</dbReference>
<dbReference type="AlphaFoldDB" id="A0AAD3DZK5"/>
<organism evidence="17 18">
    <name type="scientific">Astrephomene gubernaculifera</name>
    <dbReference type="NCBI Taxonomy" id="47775"/>
    <lineage>
        <taxon>Eukaryota</taxon>
        <taxon>Viridiplantae</taxon>
        <taxon>Chlorophyta</taxon>
        <taxon>core chlorophytes</taxon>
        <taxon>Chlorophyceae</taxon>
        <taxon>CS clade</taxon>
        <taxon>Chlamydomonadales</taxon>
        <taxon>Astrephomenaceae</taxon>
        <taxon>Astrephomene</taxon>
    </lineage>
</organism>
<keyword evidence="9 15" id="KW-1133">Transmembrane helix</keyword>
<dbReference type="Pfam" id="PF00355">
    <property type="entry name" value="Rieske"/>
    <property type="match status" value="1"/>
</dbReference>
<keyword evidence="6" id="KW-0001">2Fe-2S</keyword>
<comment type="subcellular location">
    <subcellularLocation>
        <location evidence="2">Membrane</location>
    </subcellularLocation>
    <subcellularLocation>
        <location evidence="1">Plastid</location>
        <location evidence="1">Chloroplast</location>
    </subcellularLocation>
</comment>
<dbReference type="EMBL" id="BMAR01000043">
    <property type="protein sequence ID" value="GFR50980.1"/>
    <property type="molecule type" value="Genomic_DNA"/>
</dbReference>
<gene>
    <name evidence="17" type="ORF">Agub_g13305</name>
</gene>
<feature type="transmembrane region" description="Helical" evidence="15">
    <location>
        <begin position="566"/>
        <end position="588"/>
    </location>
</feature>
<dbReference type="Pfam" id="PF08417">
    <property type="entry name" value="PaO"/>
    <property type="match status" value="1"/>
</dbReference>
<comment type="caution">
    <text evidence="17">The sequence shown here is derived from an EMBL/GenBank/DDBJ whole genome shotgun (WGS) entry which is preliminary data.</text>
</comment>
<evidence type="ECO:0000259" key="16">
    <source>
        <dbReference type="PROSITE" id="PS51296"/>
    </source>
</evidence>
<feature type="transmembrane region" description="Helical" evidence="15">
    <location>
        <begin position="521"/>
        <end position="546"/>
    </location>
</feature>
<feature type="compositionally biased region" description="Low complexity" evidence="14">
    <location>
        <begin position="470"/>
        <end position="480"/>
    </location>
</feature>
<evidence type="ECO:0000256" key="10">
    <source>
        <dbReference type="ARBA" id="ARBA00023002"/>
    </source>
</evidence>
<feature type="compositionally biased region" description="Basic residues" evidence="14">
    <location>
        <begin position="37"/>
        <end position="48"/>
    </location>
</feature>
<feature type="region of interest" description="Disordered" evidence="14">
    <location>
        <begin position="463"/>
        <end position="493"/>
    </location>
</feature>
<dbReference type="PANTHER" id="PTHR21266">
    <property type="entry name" value="IRON-SULFUR DOMAIN CONTAINING PROTEIN"/>
    <property type="match status" value="1"/>
</dbReference>
<name>A0AAD3DZK5_9CHLO</name>
<dbReference type="GO" id="GO:0016020">
    <property type="term" value="C:membrane"/>
    <property type="evidence" value="ECO:0007669"/>
    <property type="project" value="UniProtKB-SubCell"/>
</dbReference>
<dbReference type="GO" id="GO:0010277">
    <property type="term" value="F:chlorophyllide a oxygenase activity"/>
    <property type="evidence" value="ECO:0007669"/>
    <property type="project" value="InterPro"/>
</dbReference>
<dbReference type="InterPro" id="IPR050584">
    <property type="entry name" value="Cholesterol_7-desaturase"/>
</dbReference>
<protein>
    <recommendedName>
        <fullName evidence="16">Rieske domain-containing protein</fullName>
    </recommendedName>
</protein>
<dbReference type="SUPFAM" id="SSF50022">
    <property type="entry name" value="ISP domain"/>
    <property type="match status" value="1"/>
</dbReference>
<keyword evidence="11" id="KW-0408">Iron</keyword>
<evidence type="ECO:0000313" key="17">
    <source>
        <dbReference type="EMBL" id="GFR50980.1"/>
    </source>
</evidence>
<dbReference type="GO" id="GO:0051537">
    <property type="term" value="F:2 iron, 2 sulfur cluster binding"/>
    <property type="evidence" value="ECO:0007669"/>
    <property type="project" value="UniProtKB-KW"/>
</dbReference>
<keyword evidence="18" id="KW-1185">Reference proteome</keyword>
<evidence type="ECO:0000256" key="14">
    <source>
        <dbReference type="SAM" id="MobiDB-lite"/>
    </source>
</evidence>
<evidence type="ECO:0000256" key="3">
    <source>
        <dbReference type="ARBA" id="ARBA00022528"/>
    </source>
</evidence>